<reference evidence="4" key="1">
    <citation type="submission" date="2016-06" db="UniProtKB">
        <authorList>
            <consortium name="WormBaseParasite"/>
        </authorList>
    </citation>
    <scope>IDENTIFICATION</scope>
</reference>
<sequence>MNSESMMDASDASPDASLDIDQPPTSVISPYTISETLKRIRCAVEELHLVYEQIDCKTIPAPLNGILSKSLILCVVRMPNQIEIRREIFAS</sequence>
<dbReference type="Proteomes" id="UP000271098">
    <property type="component" value="Unassembled WGS sequence"/>
</dbReference>
<protein>
    <submittedName>
        <fullName evidence="2 4">Uncharacterized protein</fullName>
    </submittedName>
</protein>
<gene>
    <name evidence="2" type="ORF">GPUH_LOCUS17565</name>
</gene>
<reference evidence="2 3" key="2">
    <citation type="submission" date="2018-11" db="EMBL/GenBank/DDBJ databases">
        <authorList>
            <consortium name="Pathogen Informatics"/>
        </authorList>
    </citation>
    <scope>NUCLEOTIDE SEQUENCE [LARGE SCALE GENOMIC DNA]</scope>
</reference>
<evidence type="ECO:0000313" key="2">
    <source>
        <dbReference type="EMBL" id="VDN30041.1"/>
    </source>
</evidence>
<feature type="compositionally biased region" description="Low complexity" evidence="1">
    <location>
        <begin position="1"/>
        <end position="21"/>
    </location>
</feature>
<feature type="region of interest" description="Disordered" evidence="1">
    <location>
        <begin position="1"/>
        <end position="27"/>
    </location>
</feature>
<name>A0A183E9C4_9BILA</name>
<organism evidence="4">
    <name type="scientific">Gongylonema pulchrum</name>
    <dbReference type="NCBI Taxonomy" id="637853"/>
    <lineage>
        <taxon>Eukaryota</taxon>
        <taxon>Metazoa</taxon>
        <taxon>Ecdysozoa</taxon>
        <taxon>Nematoda</taxon>
        <taxon>Chromadorea</taxon>
        <taxon>Rhabditida</taxon>
        <taxon>Spirurina</taxon>
        <taxon>Spiruromorpha</taxon>
        <taxon>Spiruroidea</taxon>
        <taxon>Gongylonematidae</taxon>
        <taxon>Gongylonema</taxon>
    </lineage>
</organism>
<dbReference type="EMBL" id="UYRT01085362">
    <property type="protein sequence ID" value="VDN30041.1"/>
    <property type="molecule type" value="Genomic_DNA"/>
</dbReference>
<proteinExistence type="predicted"/>
<evidence type="ECO:0000256" key="1">
    <source>
        <dbReference type="SAM" id="MobiDB-lite"/>
    </source>
</evidence>
<evidence type="ECO:0000313" key="3">
    <source>
        <dbReference type="Proteomes" id="UP000271098"/>
    </source>
</evidence>
<keyword evidence="3" id="KW-1185">Reference proteome</keyword>
<accession>A0A183E9C4</accession>
<evidence type="ECO:0000313" key="4">
    <source>
        <dbReference type="WBParaSite" id="GPUH_0001758701-mRNA-1"/>
    </source>
</evidence>
<dbReference type="AlphaFoldDB" id="A0A183E9C4"/>
<dbReference type="WBParaSite" id="GPUH_0001758701-mRNA-1">
    <property type="protein sequence ID" value="GPUH_0001758701-mRNA-1"/>
    <property type="gene ID" value="GPUH_0001758701"/>
</dbReference>